<evidence type="ECO:0000313" key="2">
    <source>
        <dbReference type="Proteomes" id="UP000499080"/>
    </source>
</evidence>
<dbReference type="Proteomes" id="UP000499080">
    <property type="component" value="Unassembled WGS sequence"/>
</dbReference>
<gene>
    <name evidence="1" type="ORF">AVEN_207979_1</name>
</gene>
<keyword evidence="2" id="KW-1185">Reference proteome</keyword>
<comment type="caution">
    <text evidence="1">The sequence shown here is derived from an EMBL/GenBank/DDBJ whole genome shotgun (WGS) entry which is preliminary data.</text>
</comment>
<name>A0A4Y2TBP2_ARAVE</name>
<protein>
    <submittedName>
        <fullName evidence="1">Uncharacterized protein</fullName>
    </submittedName>
</protein>
<dbReference type="AlphaFoldDB" id="A0A4Y2TBP2"/>
<accession>A0A4Y2TBP2</accession>
<sequence>MVHSNRKVKTDHSATCAMNGTLRDNYAKQANCLWVDDIYKYCGIIYQSSKIAKASCGLNEKSIKNVLAWKVFKEKMIIEKFRYAAILKGGRYYRL</sequence>
<reference evidence="1 2" key="1">
    <citation type="journal article" date="2019" name="Sci. Rep.">
        <title>Orb-weaving spider Araneus ventricosus genome elucidates the spidroin gene catalogue.</title>
        <authorList>
            <person name="Kono N."/>
            <person name="Nakamura H."/>
            <person name="Ohtoshi R."/>
            <person name="Moran D.A.P."/>
            <person name="Shinohara A."/>
            <person name="Yoshida Y."/>
            <person name="Fujiwara M."/>
            <person name="Mori M."/>
            <person name="Tomita M."/>
            <person name="Arakawa K."/>
        </authorList>
    </citation>
    <scope>NUCLEOTIDE SEQUENCE [LARGE SCALE GENOMIC DNA]</scope>
</reference>
<proteinExistence type="predicted"/>
<organism evidence="1 2">
    <name type="scientific">Araneus ventricosus</name>
    <name type="common">Orbweaver spider</name>
    <name type="synonym">Epeira ventricosa</name>
    <dbReference type="NCBI Taxonomy" id="182803"/>
    <lineage>
        <taxon>Eukaryota</taxon>
        <taxon>Metazoa</taxon>
        <taxon>Ecdysozoa</taxon>
        <taxon>Arthropoda</taxon>
        <taxon>Chelicerata</taxon>
        <taxon>Arachnida</taxon>
        <taxon>Araneae</taxon>
        <taxon>Araneomorphae</taxon>
        <taxon>Entelegynae</taxon>
        <taxon>Araneoidea</taxon>
        <taxon>Araneidae</taxon>
        <taxon>Araneus</taxon>
    </lineage>
</organism>
<dbReference type="EMBL" id="BGPR01026840">
    <property type="protein sequence ID" value="GBN96856.1"/>
    <property type="molecule type" value="Genomic_DNA"/>
</dbReference>
<evidence type="ECO:0000313" key="1">
    <source>
        <dbReference type="EMBL" id="GBN96856.1"/>
    </source>
</evidence>